<name>A0ABT2W3V6_9FLAO</name>
<evidence type="ECO:0000313" key="2">
    <source>
        <dbReference type="EMBL" id="MCU7615917.1"/>
    </source>
</evidence>
<comment type="caution">
    <text evidence="2">The sequence shown here is derived from an EMBL/GenBank/DDBJ whole genome shotgun (WGS) entry which is preliminary data.</text>
</comment>
<gene>
    <name evidence="2" type="ORF">NZ698_01800</name>
</gene>
<feature type="transmembrane region" description="Helical" evidence="1">
    <location>
        <begin position="73"/>
        <end position="100"/>
    </location>
</feature>
<sequence length="132" mass="15227">MNFDFFDGLGFIDDLLSFFGSSSDFKSFNEKEKSKKKSKYMVEWWSGSLLLLSAILIFFVFKNPLPAENFTQTLIVCSMIGLVISFVVFFALYHLGLYYFKSLFKFLLFSSSQILFVVSVVLVVYFKSGIFI</sequence>
<dbReference type="EMBL" id="JAOTEM010000001">
    <property type="protein sequence ID" value="MCU7615917.1"/>
    <property type="molecule type" value="Genomic_DNA"/>
</dbReference>
<organism evidence="2 3">
    <name type="scientific">Chryseobacterium edaphi</name>
    <dbReference type="NCBI Taxonomy" id="2976532"/>
    <lineage>
        <taxon>Bacteria</taxon>
        <taxon>Pseudomonadati</taxon>
        <taxon>Bacteroidota</taxon>
        <taxon>Flavobacteriia</taxon>
        <taxon>Flavobacteriales</taxon>
        <taxon>Weeksellaceae</taxon>
        <taxon>Chryseobacterium group</taxon>
        <taxon>Chryseobacterium</taxon>
    </lineage>
</organism>
<dbReference type="Proteomes" id="UP001208649">
    <property type="component" value="Unassembled WGS sequence"/>
</dbReference>
<evidence type="ECO:0000256" key="1">
    <source>
        <dbReference type="SAM" id="Phobius"/>
    </source>
</evidence>
<dbReference type="RefSeq" id="WP_263001277.1">
    <property type="nucleotide sequence ID" value="NZ_JAOTEM010000001.1"/>
</dbReference>
<keyword evidence="1" id="KW-1133">Transmembrane helix</keyword>
<reference evidence="3" key="1">
    <citation type="submission" date="2023-07" db="EMBL/GenBank/DDBJ databases">
        <title>Chryseobacterium sp. strain PBS4-4 Genome sequencing and assembly.</title>
        <authorList>
            <person name="Jung Y."/>
        </authorList>
    </citation>
    <scope>NUCLEOTIDE SEQUENCE [LARGE SCALE GENOMIC DNA]</scope>
    <source>
        <strain evidence="3">PBS4-4</strain>
    </source>
</reference>
<protein>
    <submittedName>
        <fullName evidence="2">Branched-chain amino acid ABC transporter substrate-binding protein</fullName>
    </submittedName>
</protein>
<keyword evidence="3" id="KW-1185">Reference proteome</keyword>
<keyword evidence="1" id="KW-0812">Transmembrane</keyword>
<feature type="transmembrane region" description="Helical" evidence="1">
    <location>
        <begin position="44"/>
        <end position="61"/>
    </location>
</feature>
<accession>A0ABT2W3V6</accession>
<keyword evidence="1" id="KW-0472">Membrane</keyword>
<proteinExistence type="predicted"/>
<feature type="transmembrane region" description="Helical" evidence="1">
    <location>
        <begin position="106"/>
        <end position="126"/>
    </location>
</feature>
<evidence type="ECO:0000313" key="3">
    <source>
        <dbReference type="Proteomes" id="UP001208649"/>
    </source>
</evidence>